<dbReference type="AlphaFoldDB" id="D1PW81"/>
<evidence type="ECO:0000313" key="2">
    <source>
        <dbReference type="Proteomes" id="UP000003160"/>
    </source>
</evidence>
<organism evidence="1 2">
    <name type="scientific">Hallella bergensis DSM 17361</name>
    <dbReference type="NCBI Taxonomy" id="585502"/>
    <lineage>
        <taxon>Bacteria</taxon>
        <taxon>Pseudomonadati</taxon>
        <taxon>Bacteroidota</taxon>
        <taxon>Bacteroidia</taxon>
        <taxon>Bacteroidales</taxon>
        <taxon>Prevotellaceae</taxon>
        <taxon>Hallella</taxon>
    </lineage>
</organism>
<comment type="caution">
    <text evidence="1">The sequence shown here is derived from an EMBL/GenBank/DDBJ whole genome shotgun (WGS) entry which is preliminary data.</text>
</comment>
<dbReference type="RefSeq" id="WP_007173321.1">
    <property type="nucleotide sequence ID" value="NZ_GG704780.1"/>
</dbReference>
<keyword evidence="2" id="KW-1185">Reference proteome</keyword>
<sequence length="80" mass="9387">METKKIEINNQIKKKYIAPKITIFEMGEPVLAATSPSENPRMEVGVDDRIDDEELNSTKAKHFFHVWEDENKINRSRRDL</sequence>
<gene>
    <name evidence="1" type="ORF">HMPREF0645_1216</name>
</gene>
<dbReference type="OrthoDB" id="1080724at2"/>
<accession>D1PW81</accession>
<name>D1PW81_9BACT</name>
<evidence type="ECO:0000313" key="1">
    <source>
        <dbReference type="EMBL" id="EFA44358.1"/>
    </source>
</evidence>
<proteinExistence type="predicted"/>
<protein>
    <submittedName>
        <fullName evidence="1">Uncharacterized protein</fullName>
    </submittedName>
</protein>
<dbReference type="Proteomes" id="UP000003160">
    <property type="component" value="Unassembled WGS sequence"/>
</dbReference>
<reference evidence="1 2" key="1">
    <citation type="submission" date="2009-10" db="EMBL/GenBank/DDBJ databases">
        <authorList>
            <person name="Qin X."/>
            <person name="Bachman B."/>
            <person name="Battles P."/>
            <person name="Bell A."/>
            <person name="Bess C."/>
            <person name="Bickham C."/>
            <person name="Chaboub L."/>
            <person name="Chen D."/>
            <person name="Coyle M."/>
            <person name="Deiros D.R."/>
            <person name="Dinh H."/>
            <person name="Forbes L."/>
            <person name="Fowler G."/>
            <person name="Francisco L."/>
            <person name="Fu Q."/>
            <person name="Gubbala S."/>
            <person name="Hale W."/>
            <person name="Han Y."/>
            <person name="Hemphill L."/>
            <person name="Highlander S.K."/>
            <person name="Hirani K."/>
            <person name="Hogues M."/>
            <person name="Jackson L."/>
            <person name="Jakkamsetti A."/>
            <person name="Javaid M."/>
            <person name="Jiang H."/>
            <person name="Korchina V."/>
            <person name="Kovar C."/>
            <person name="Lara F."/>
            <person name="Lee S."/>
            <person name="Mata R."/>
            <person name="Mathew T."/>
            <person name="Moen C."/>
            <person name="Morales K."/>
            <person name="Munidasa M."/>
            <person name="Nazareth L."/>
            <person name="Ngo R."/>
            <person name="Nguyen L."/>
            <person name="Okwuonu G."/>
            <person name="Ongeri F."/>
            <person name="Patil S."/>
            <person name="Petrosino J."/>
            <person name="Pham C."/>
            <person name="Pham P."/>
            <person name="Pu L.-L."/>
            <person name="Puazo M."/>
            <person name="Raj R."/>
            <person name="Reid J."/>
            <person name="Rouhana J."/>
            <person name="Saada N."/>
            <person name="Shang Y."/>
            <person name="Simmons D."/>
            <person name="Thornton R."/>
            <person name="Warren J."/>
            <person name="Weissenberger G."/>
            <person name="Zhang J."/>
            <person name="Zhang L."/>
            <person name="Zhou C."/>
            <person name="Zhu D."/>
            <person name="Muzny D."/>
            <person name="Worley K."/>
            <person name="Gibbs R."/>
        </authorList>
    </citation>
    <scope>NUCLEOTIDE SEQUENCE [LARGE SCALE GENOMIC DNA]</scope>
    <source>
        <strain evidence="1 2">DSM 17361</strain>
    </source>
</reference>
<dbReference type="HOGENOM" id="CLU_2667994_0_0_10"/>
<dbReference type="EMBL" id="ACKS01000052">
    <property type="protein sequence ID" value="EFA44358.1"/>
    <property type="molecule type" value="Genomic_DNA"/>
</dbReference>